<dbReference type="EMBL" id="BAAAPC010000005">
    <property type="protein sequence ID" value="GAA1990344.1"/>
    <property type="molecule type" value="Genomic_DNA"/>
</dbReference>
<organism evidence="2 3">
    <name type="scientific">Nocardiopsis rhodophaea</name>
    <dbReference type="NCBI Taxonomy" id="280238"/>
    <lineage>
        <taxon>Bacteria</taxon>
        <taxon>Bacillati</taxon>
        <taxon>Actinomycetota</taxon>
        <taxon>Actinomycetes</taxon>
        <taxon>Streptosporangiales</taxon>
        <taxon>Nocardiopsidaceae</taxon>
        <taxon>Nocardiopsis</taxon>
    </lineage>
</organism>
<evidence type="ECO:0000313" key="3">
    <source>
        <dbReference type="Proteomes" id="UP001501585"/>
    </source>
</evidence>
<comment type="caution">
    <text evidence="2">The sequence shown here is derived from an EMBL/GenBank/DDBJ whole genome shotgun (WGS) entry which is preliminary data.</text>
</comment>
<dbReference type="InterPro" id="IPR029069">
    <property type="entry name" value="HotDog_dom_sf"/>
</dbReference>
<evidence type="ECO:0000256" key="1">
    <source>
        <dbReference type="SAM" id="MobiDB-lite"/>
    </source>
</evidence>
<sequence>MSDSTGNTASTVGHMAGAEDTQGTGDPRTLAELTVDSRYNGPPDSANGGYISGLLAGRLGARGGSGLRVTLRKPPPLDTPMKVEKTGDGGLRLLHGDEFVAVAESAEAPAATVPPVSYTEAEQAQARYRGWSGHPFPTCFTCGTDRATGDGLRLFAGLVSDSDPTTVACAWTPDPSLARAERGADEGTARDTVPVEIVWAALDCPGGWSSDVSERPMVLGRMTAAVVQAPQVGRPHVVMGRLLESDGRKVFTASTIYDGDGEVVARAQATWIMIRPDAVA</sequence>
<evidence type="ECO:0000313" key="2">
    <source>
        <dbReference type="EMBL" id="GAA1990344.1"/>
    </source>
</evidence>
<feature type="compositionally biased region" description="Polar residues" evidence="1">
    <location>
        <begin position="1"/>
        <end position="11"/>
    </location>
</feature>
<dbReference type="RefSeq" id="WP_344105025.1">
    <property type="nucleotide sequence ID" value="NZ_BAAAPC010000005.1"/>
</dbReference>
<dbReference type="SUPFAM" id="SSF54637">
    <property type="entry name" value="Thioesterase/thiol ester dehydrase-isomerase"/>
    <property type="match status" value="1"/>
</dbReference>
<gene>
    <name evidence="2" type="ORF">GCM10009799_15340</name>
</gene>
<protein>
    <recommendedName>
        <fullName evidence="4">Thioesterase family protein</fullName>
    </recommendedName>
</protein>
<accession>A0ABN2SPP3</accession>
<reference evidence="2 3" key="1">
    <citation type="journal article" date="2019" name="Int. J. Syst. Evol. Microbiol.">
        <title>The Global Catalogue of Microorganisms (GCM) 10K type strain sequencing project: providing services to taxonomists for standard genome sequencing and annotation.</title>
        <authorList>
            <consortium name="The Broad Institute Genomics Platform"/>
            <consortium name="The Broad Institute Genome Sequencing Center for Infectious Disease"/>
            <person name="Wu L."/>
            <person name="Ma J."/>
        </authorList>
    </citation>
    <scope>NUCLEOTIDE SEQUENCE [LARGE SCALE GENOMIC DNA]</scope>
    <source>
        <strain evidence="2 3">JCM 15313</strain>
    </source>
</reference>
<keyword evidence="3" id="KW-1185">Reference proteome</keyword>
<evidence type="ECO:0008006" key="4">
    <source>
        <dbReference type="Google" id="ProtNLM"/>
    </source>
</evidence>
<dbReference type="Gene3D" id="3.10.129.10">
    <property type="entry name" value="Hotdog Thioesterase"/>
    <property type="match status" value="1"/>
</dbReference>
<proteinExistence type="predicted"/>
<feature type="region of interest" description="Disordered" evidence="1">
    <location>
        <begin position="1"/>
        <end position="28"/>
    </location>
</feature>
<name>A0ABN2SPP3_9ACTN</name>
<dbReference type="Proteomes" id="UP001501585">
    <property type="component" value="Unassembled WGS sequence"/>
</dbReference>